<dbReference type="Proteomes" id="UP000008914">
    <property type="component" value="Chromosome"/>
</dbReference>
<keyword evidence="2 4" id="KW-0238">DNA-binding</keyword>
<gene>
    <name evidence="6" type="ordered locus">Intca_3475</name>
</gene>
<dbReference type="GO" id="GO:0000976">
    <property type="term" value="F:transcription cis-regulatory region binding"/>
    <property type="evidence" value="ECO:0007669"/>
    <property type="project" value="TreeGrafter"/>
</dbReference>
<dbReference type="EMBL" id="CP002343">
    <property type="protein sequence ID" value="ADU49953.1"/>
    <property type="molecule type" value="Genomic_DNA"/>
</dbReference>
<reference evidence="6 7" key="1">
    <citation type="journal article" date="2010" name="Stand. Genomic Sci.">
        <title>Complete genome sequence of Intrasporangium calvum type strain (7 KIP).</title>
        <authorList>
            <person name="Del Rio T.G."/>
            <person name="Chertkov O."/>
            <person name="Yasawong M."/>
            <person name="Lucas S."/>
            <person name="Deshpande S."/>
            <person name="Cheng J.F."/>
            <person name="Detter C."/>
            <person name="Tapia R."/>
            <person name="Han C."/>
            <person name="Goodwin L."/>
            <person name="Pitluck S."/>
            <person name="Liolios K."/>
            <person name="Ivanova N."/>
            <person name="Mavromatis K."/>
            <person name="Pati A."/>
            <person name="Chen A."/>
            <person name="Palaniappan K."/>
            <person name="Land M."/>
            <person name="Hauser L."/>
            <person name="Chang Y.J."/>
            <person name="Jeffries C.D."/>
            <person name="Rohde M."/>
            <person name="Pukall R."/>
            <person name="Sikorski J."/>
            <person name="Goker M."/>
            <person name="Woyke T."/>
            <person name="Bristow J."/>
            <person name="Eisen J.A."/>
            <person name="Markowitz V."/>
            <person name="Hugenholtz P."/>
            <person name="Kyrpides N.C."/>
            <person name="Klenk H.P."/>
            <person name="Lapidus A."/>
        </authorList>
    </citation>
    <scope>NUCLEOTIDE SEQUENCE [LARGE SCALE GENOMIC DNA]</scope>
    <source>
        <strain evidence="7">ATCC 23552 / DSM 43043 / JCM 3097 / NBRC 12989 / 7 KIP</strain>
    </source>
</reference>
<dbReference type="Pfam" id="PF00440">
    <property type="entry name" value="TetR_N"/>
    <property type="match status" value="1"/>
</dbReference>
<dbReference type="STRING" id="710696.Intca_3475"/>
<protein>
    <submittedName>
        <fullName evidence="6">Regulatory protein TetR</fullName>
    </submittedName>
</protein>
<dbReference type="InterPro" id="IPR001647">
    <property type="entry name" value="HTH_TetR"/>
</dbReference>
<proteinExistence type="predicted"/>
<dbReference type="Gene3D" id="1.10.357.10">
    <property type="entry name" value="Tetracycline Repressor, domain 2"/>
    <property type="match status" value="1"/>
</dbReference>
<dbReference type="SUPFAM" id="SSF46689">
    <property type="entry name" value="Homeodomain-like"/>
    <property type="match status" value="1"/>
</dbReference>
<evidence type="ECO:0000313" key="6">
    <source>
        <dbReference type="EMBL" id="ADU49953.1"/>
    </source>
</evidence>
<keyword evidence="3" id="KW-0804">Transcription</keyword>
<evidence type="ECO:0000256" key="4">
    <source>
        <dbReference type="PROSITE-ProRule" id="PRU00335"/>
    </source>
</evidence>
<keyword evidence="1" id="KW-0805">Transcription regulation</keyword>
<dbReference type="PROSITE" id="PS50977">
    <property type="entry name" value="HTH_TETR_2"/>
    <property type="match status" value="1"/>
</dbReference>
<dbReference type="OrthoDB" id="8688418at2"/>
<dbReference type="InterPro" id="IPR009057">
    <property type="entry name" value="Homeodomain-like_sf"/>
</dbReference>
<evidence type="ECO:0000313" key="7">
    <source>
        <dbReference type="Proteomes" id="UP000008914"/>
    </source>
</evidence>
<feature type="DNA-binding region" description="H-T-H motif" evidence="4">
    <location>
        <begin position="50"/>
        <end position="69"/>
    </location>
</feature>
<evidence type="ECO:0000256" key="3">
    <source>
        <dbReference type="ARBA" id="ARBA00023163"/>
    </source>
</evidence>
<feature type="domain" description="HTH tetR-type" evidence="5">
    <location>
        <begin position="27"/>
        <end position="87"/>
    </location>
</feature>
<name>E6SFZ9_INTC7</name>
<organism evidence="6 7">
    <name type="scientific">Intrasporangium calvum (strain ATCC 23552 / DSM 43043 / JCM 3097 / NBRC 12989 / NCIMB 10167 / NRRL B-3866 / 7 KIP)</name>
    <dbReference type="NCBI Taxonomy" id="710696"/>
    <lineage>
        <taxon>Bacteria</taxon>
        <taxon>Bacillati</taxon>
        <taxon>Actinomycetota</taxon>
        <taxon>Actinomycetes</taxon>
        <taxon>Micrococcales</taxon>
        <taxon>Intrasporangiaceae</taxon>
        <taxon>Intrasporangium</taxon>
    </lineage>
</organism>
<dbReference type="GO" id="GO:0003700">
    <property type="term" value="F:DNA-binding transcription factor activity"/>
    <property type="evidence" value="ECO:0007669"/>
    <property type="project" value="TreeGrafter"/>
</dbReference>
<evidence type="ECO:0000256" key="1">
    <source>
        <dbReference type="ARBA" id="ARBA00023015"/>
    </source>
</evidence>
<accession>E6SFZ9</accession>
<evidence type="ECO:0000259" key="5">
    <source>
        <dbReference type="PROSITE" id="PS50977"/>
    </source>
</evidence>
<dbReference type="AlphaFoldDB" id="E6SFZ9"/>
<evidence type="ECO:0000256" key="2">
    <source>
        <dbReference type="ARBA" id="ARBA00023125"/>
    </source>
</evidence>
<dbReference type="HOGENOM" id="CLU_069356_2_3_11"/>
<dbReference type="PANTHER" id="PTHR30055:SF234">
    <property type="entry name" value="HTH-TYPE TRANSCRIPTIONAL REGULATOR BETI"/>
    <property type="match status" value="1"/>
</dbReference>
<sequence>MGKIAQWARLCNPVDMTETGLREAKRRATAHALAEAAFDLAVERGVDGFTIDDVAARAGYSRRTFANHFTCKEEAITGLAVERLKDGLETLPSVPEDTALLDWLMALARHQLSGGMLPLLQQLRRLASEHRGLEPYLADVQLQIRRTAQDAVSARAGSNVSRLSSHILVGAAYGALMSVLDGRVPIRFPGDPTSVAETADLPVDLPADAVTVEEFLTTVFTHLRQGF</sequence>
<dbReference type="KEGG" id="ica:Intca_3475"/>
<dbReference type="eggNOG" id="COG1309">
    <property type="taxonomic scope" value="Bacteria"/>
</dbReference>
<dbReference type="PANTHER" id="PTHR30055">
    <property type="entry name" value="HTH-TYPE TRANSCRIPTIONAL REGULATOR RUTR"/>
    <property type="match status" value="1"/>
</dbReference>
<dbReference type="InterPro" id="IPR050109">
    <property type="entry name" value="HTH-type_TetR-like_transc_reg"/>
</dbReference>
<keyword evidence="7" id="KW-1185">Reference proteome</keyword>